<reference evidence="1 2" key="1">
    <citation type="journal article" date="2014" name="Genome Biol. Evol.">
        <title>The genome of the myxosporean Thelohanellus kitauei shows adaptations to nutrient acquisition within its fish host.</title>
        <authorList>
            <person name="Yang Y."/>
            <person name="Xiong J."/>
            <person name="Zhou Z."/>
            <person name="Huo F."/>
            <person name="Miao W."/>
            <person name="Ran C."/>
            <person name="Liu Y."/>
            <person name="Zhang J."/>
            <person name="Feng J."/>
            <person name="Wang M."/>
            <person name="Wang M."/>
            <person name="Wang L."/>
            <person name="Yao B."/>
        </authorList>
    </citation>
    <scope>NUCLEOTIDE SEQUENCE [LARGE SCALE GENOMIC DNA]</scope>
    <source>
        <strain evidence="1">Wuqing</strain>
    </source>
</reference>
<name>A0A0C2IY05_THEKT</name>
<organism evidence="1 2">
    <name type="scientific">Thelohanellus kitauei</name>
    <name type="common">Myxosporean</name>
    <dbReference type="NCBI Taxonomy" id="669202"/>
    <lineage>
        <taxon>Eukaryota</taxon>
        <taxon>Metazoa</taxon>
        <taxon>Cnidaria</taxon>
        <taxon>Myxozoa</taxon>
        <taxon>Myxosporea</taxon>
        <taxon>Bivalvulida</taxon>
        <taxon>Platysporina</taxon>
        <taxon>Myxobolidae</taxon>
        <taxon>Thelohanellus</taxon>
    </lineage>
</organism>
<evidence type="ECO:0008006" key="3">
    <source>
        <dbReference type="Google" id="ProtNLM"/>
    </source>
</evidence>
<dbReference type="EMBL" id="JWZT01002104">
    <property type="protein sequence ID" value="KII70269.1"/>
    <property type="molecule type" value="Genomic_DNA"/>
</dbReference>
<comment type="caution">
    <text evidence="1">The sequence shown here is derived from an EMBL/GenBank/DDBJ whole genome shotgun (WGS) entry which is preliminary data.</text>
</comment>
<evidence type="ECO:0000313" key="1">
    <source>
        <dbReference type="EMBL" id="KII70269.1"/>
    </source>
</evidence>
<sequence>MSIKNCYIQVDLKCSNDFIKNNFPETSIVKFLGKDQNWKHHLRCDTFVSFNGGKNWNMCYLDIENLTIFHGSDLLFGKDGFTGQIMYSIDLGINWYNEKIILNTIIDIIPIETPNTQRFAVIDYNADEMIYTFFIFDYSNAISNF</sequence>
<protein>
    <recommendedName>
        <fullName evidence="3">Sortilin N-terminal domain-containing protein</fullName>
    </recommendedName>
</protein>
<accession>A0A0C2IY05</accession>
<dbReference type="AlphaFoldDB" id="A0A0C2IY05"/>
<proteinExistence type="predicted"/>
<evidence type="ECO:0000313" key="2">
    <source>
        <dbReference type="Proteomes" id="UP000031668"/>
    </source>
</evidence>
<keyword evidence="2" id="KW-1185">Reference proteome</keyword>
<dbReference type="SUPFAM" id="SSF110296">
    <property type="entry name" value="Oligoxyloglucan reducing end-specific cellobiohydrolase"/>
    <property type="match status" value="1"/>
</dbReference>
<dbReference type="Proteomes" id="UP000031668">
    <property type="component" value="Unassembled WGS sequence"/>
</dbReference>
<gene>
    <name evidence="1" type="ORF">RF11_13507</name>
</gene>